<protein>
    <submittedName>
        <fullName evidence="1">Putative conserved proteinconserved protein</fullName>
    </submittedName>
</protein>
<sequence length="279" mass="31746">MELEGLKRSLSFLEAKGLTVELLITDRHVQGKAFMKKEKPEIRHEFDVWHVSKGIKKELVAAMRSPTCAELALWSRPVQNHLCWAAASSQGNPDLIVPKWLSVLNHVRDIHNHTDARFSSCDHELQAIVTKRYLLADLPKLSTRYQTYTVEAFHGLLNHFCPKLCQYSYKGMTARTQLAVLHFNENGNRPQALTEEGDKCYDVKHPKANGGEPVAVQRKKGRTYDYVGRLLDEVRDGAQMKTRGLVLITPSEDPPPLCSSAKKVPKAELIQRHKTRFNR</sequence>
<accession>A0A147BSN3</accession>
<dbReference type="PANTHER" id="PTHR31751:SF42">
    <property type="entry name" value="PROTEIN CBG10204"/>
    <property type="match status" value="1"/>
</dbReference>
<dbReference type="PANTHER" id="PTHR31751">
    <property type="entry name" value="SI:CH211-108C17.2-RELATED-RELATED"/>
    <property type="match status" value="1"/>
</dbReference>
<proteinExistence type="predicted"/>
<dbReference type="EMBL" id="GEGO01001653">
    <property type="protein sequence ID" value="JAR93751.1"/>
    <property type="molecule type" value="Transcribed_RNA"/>
</dbReference>
<dbReference type="AlphaFoldDB" id="A0A147BSN3"/>
<reference evidence="1" key="1">
    <citation type="journal article" date="2018" name="PLoS Negl. Trop. Dis.">
        <title>Sialome diversity of ticks revealed by RNAseq of single tick salivary glands.</title>
        <authorList>
            <person name="Perner J."/>
            <person name="Kropackova S."/>
            <person name="Kopacek P."/>
            <person name="Ribeiro J.M."/>
        </authorList>
    </citation>
    <scope>NUCLEOTIDE SEQUENCE</scope>
    <source>
        <strain evidence="1">Siblings of single egg batch collected in Ceske Budejovice</strain>
        <tissue evidence="1">Salivary glands</tissue>
    </source>
</reference>
<organism evidence="1">
    <name type="scientific">Ixodes ricinus</name>
    <name type="common">Common tick</name>
    <name type="synonym">Acarus ricinus</name>
    <dbReference type="NCBI Taxonomy" id="34613"/>
    <lineage>
        <taxon>Eukaryota</taxon>
        <taxon>Metazoa</taxon>
        <taxon>Ecdysozoa</taxon>
        <taxon>Arthropoda</taxon>
        <taxon>Chelicerata</taxon>
        <taxon>Arachnida</taxon>
        <taxon>Acari</taxon>
        <taxon>Parasitiformes</taxon>
        <taxon>Ixodida</taxon>
        <taxon>Ixodoidea</taxon>
        <taxon>Ixodidae</taxon>
        <taxon>Ixodinae</taxon>
        <taxon>Ixodes</taxon>
    </lineage>
</organism>
<name>A0A147BSN3_IXORI</name>
<evidence type="ECO:0000313" key="1">
    <source>
        <dbReference type="EMBL" id="JAR93751.1"/>
    </source>
</evidence>